<reference evidence="1 2" key="1">
    <citation type="journal article" date="2019" name="Commun. Biol.">
        <title>The bagworm genome reveals a unique fibroin gene that provides high tensile strength.</title>
        <authorList>
            <person name="Kono N."/>
            <person name="Nakamura H."/>
            <person name="Ohtoshi R."/>
            <person name="Tomita M."/>
            <person name="Numata K."/>
            <person name="Arakawa K."/>
        </authorList>
    </citation>
    <scope>NUCLEOTIDE SEQUENCE [LARGE SCALE GENOMIC DNA]</scope>
</reference>
<dbReference type="EMBL" id="BGZK01000996">
    <property type="protein sequence ID" value="GBP67921.1"/>
    <property type="molecule type" value="Genomic_DNA"/>
</dbReference>
<dbReference type="AlphaFoldDB" id="A0A4C1XVH8"/>
<accession>A0A4C1XVH8</accession>
<comment type="caution">
    <text evidence="1">The sequence shown here is derived from an EMBL/GenBank/DDBJ whole genome shotgun (WGS) entry which is preliminary data.</text>
</comment>
<organism evidence="1 2">
    <name type="scientific">Eumeta variegata</name>
    <name type="common">Bagworm moth</name>
    <name type="synonym">Eumeta japonica</name>
    <dbReference type="NCBI Taxonomy" id="151549"/>
    <lineage>
        <taxon>Eukaryota</taxon>
        <taxon>Metazoa</taxon>
        <taxon>Ecdysozoa</taxon>
        <taxon>Arthropoda</taxon>
        <taxon>Hexapoda</taxon>
        <taxon>Insecta</taxon>
        <taxon>Pterygota</taxon>
        <taxon>Neoptera</taxon>
        <taxon>Endopterygota</taxon>
        <taxon>Lepidoptera</taxon>
        <taxon>Glossata</taxon>
        <taxon>Ditrysia</taxon>
        <taxon>Tineoidea</taxon>
        <taxon>Psychidae</taxon>
        <taxon>Oiketicinae</taxon>
        <taxon>Eumeta</taxon>
    </lineage>
</organism>
<gene>
    <name evidence="1" type="ORF">EVAR_97713_1</name>
</gene>
<proteinExistence type="predicted"/>
<keyword evidence="2" id="KW-1185">Reference proteome</keyword>
<sequence>MWVEVRGEFIPCARYHIQGCEVATSAVAFRPISEGSQDPFSPSSPYFLTIDPPSDILLLSEKPAKGLRGCECPWAAVTIYSLVACLLVCVSNTL</sequence>
<evidence type="ECO:0000313" key="1">
    <source>
        <dbReference type="EMBL" id="GBP67921.1"/>
    </source>
</evidence>
<evidence type="ECO:0000313" key="2">
    <source>
        <dbReference type="Proteomes" id="UP000299102"/>
    </source>
</evidence>
<dbReference type="Proteomes" id="UP000299102">
    <property type="component" value="Unassembled WGS sequence"/>
</dbReference>
<name>A0A4C1XVH8_EUMVA</name>
<protein>
    <submittedName>
        <fullName evidence="1">Uncharacterized protein</fullName>
    </submittedName>
</protein>